<organism evidence="11 12">
    <name type="scientific">Helicobacter ganmani</name>
    <dbReference type="NCBI Taxonomy" id="60246"/>
    <lineage>
        <taxon>Bacteria</taxon>
        <taxon>Pseudomonadati</taxon>
        <taxon>Campylobacterota</taxon>
        <taxon>Epsilonproteobacteria</taxon>
        <taxon>Campylobacterales</taxon>
        <taxon>Helicobacteraceae</taxon>
        <taxon>Helicobacter</taxon>
    </lineage>
</organism>
<dbReference type="PANTHER" id="PTHR30561:SF2">
    <property type="entry name" value="SPERMIDINE EXPORT PROTEIN MDTJ"/>
    <property type="match status" value="1"/>
</dbReference>
<sequence>MSLKTAYILLVFAILTEVLAVNLMKASEGEIFGYVCMFALLVVSYYFMALSLKRLSISVAYAIWEVLGAVCVVAISIFYFGEELLWTQKAGIVLSFCGIALINYAELKAQKRGKPLVQLPNNVDSKL</sequence>
<dbReference type="Pfam" id="PF00893">
    <property type="entry name" value="Multi_Drug_Res"/>
    <property type="match status" value="1"/>
</dbReference>
<dbReference type="SUPFAM" id="SSF103481">
    <property type="entry name" value="Multidrug resistance efflux transporter EmrE"/>
    <property type="match status" value="1"/>
</dbReference>
<evidence type="ECO:0000256" key="9">
    <source>
        <dbReference type="RuleBase" id="RU003942"/>
    </source>
</evidence>
<dbReference type="GO" id="GO:0005886">
    <property type="term" value="C:plasma membrane"/>
    <property type="evidence" value="ECO:0007669"/>
    <property type="project" value="UniProtKB-SubCell"/>
</dbReference>
<evidence type="ECO:0000256" key="7">
    <source>
        <dbReference type="ARBA" id="ARBA00022989"/>
    </source>
</evidence>
<dbReference type="PANTHER" id="PTHR30561">
    <property type="entry name" value="SMR FAMILY PROTON-DEPENDENT DRUG EFFLUX TRANSPORTER SUGE"/>
    <property type="match status" value="1"/>
</dbReference>
<dbReference type="GO" id="GO:0015220">
    <property type="term" value="F:choline transmembrane transporter activity"/>
    <property type="evidence" value="ECO:0007669"/>
    <property type="project" value="TreeGrafter"/>
</dbReference>
<dbReference type="OrthoDB" id="5325642at2"/>
<evidence type="ECO:0000256" key="4">
    <source>
        <dbReference type="ARBA" id="ARBA00022475"/>
    </source>
</evidence>
<gene>
    <name evidence="11" type="ORF">CQA43_06740</name>
</gene>
<dbReference type="GO" id="GO:1903711">
    <property type="term" value="P:spermidine transmembrane transport"/>
    <property type="evidence" value="ECO:0007669"/>
    <property type="project" value="TreeGrafter"/>
</dbReference>
<keyword evidence="7 10" id="KW-1133">Transmembrane helix</keyword>
<dbReference type="GO" id="GO:0015297">
    <property type="term" value="F:antiporter activity"/>
    <property type="evidence" value="ECO:0007669"/>
    <property type="project" value="TreeGrafter"/>
</dbReference>
<feature type="transmembrane region" description="Helical" evidence="10">
    <location>
        <begin position="59"/>
        <end position="80"/>
    </location>
</feature>
<dbReference type="AlphaFoldDB" id="A0A3D8ICA9"/>
<feature type="transmembrane region" description="Helical" evidence="10">
    <location>
        <begin position="31"/>
        <end position="52"/>
    </location>
</feature>
<evidence type="ECO:0000256" key="6">
    <source>
        <dbReference type="ARBA" id="ARBA00022692"/>
    </source>
</evidence>
<evidence type="ECO:0000256" key="8">
    <source>
        <dbReference type="ARBA" id="ARBA00023136"/>
    </source>
</evidence>
<keyword evidence="4" id="KW-1003">Cell membrane</keyword>
<comment type="caution">
    <text evidence="11">The sequence shown here is derived from an EMBL/GenBank/DDBJ whole genome shotgun (WGS) entry which is preliminary data.</text>
</comment>
<comment type="subcellular location">
    <subcellularLocation>
        <location evidence="1">Cell inner membrane</location>
        <topology evidence="1">Multi-pass membrane protein</topology>
    </subcellularLocation>
    <subcellularLocation>
        <location evidence="9">Cell membrane</location>
        <topology evidence="9">Multi-pass membrane protein</topology>
    </subcellularLocation>
</comment>
<evidence type="ECO:0000256" key="2">
    <source>
        <dbReference type="ARBA" id="ARBA00011358"/>
    </source>
</evidence>
<dbReference type="Gene3D" id="1.10.3730.20">
    <property type="match status" value="1"/>
</dbReference>
<keyword evidence="5" id="KW-0997">Cell inner membrane</keyword>
<evidence type="ECO:0000256" key="3">
    <source>
        <dbReference type="ARBA" id="ARBA00021112"/>
    </source>
</evidence>
<evidence type="ECO:0000256" key="1">
    <source>
        <dbReference type="ARBA" id="ARBA00004429"/>
    </source>
</evidence>
<keyword evidence="8 10" id="KW-0472">Membrane</keyword>
<evidence type="ECO:0000256" key="10">
    <source>
        <dbReference type="SAM" id="Phobius"/>
    </source>
</evidence>
<proteinExistence type="inferred from homology"/>
<dbReference type="InterPro" id="IPR037185">
    <property type="entry name" value="EmrE-like"/>
</dbReference>
<dbReference type="RefSeq" id="WP_115551852.1">
    <property type="nucleotide sequence ID" value="NZ_CAOOSM010000024.1"/>
</dbReference>
<comment type="similarity">
    <text evidence="9">Belongs to the drug/metabolite transporter (DMT) superfamily. Small multidrug resistance (SMR) (TC 2.A.7.1) family.</text>
</comment>
<protein>
    <recommendedName>
        <fullName evidence="3">Spermidine export protein MdtJ</fullName>
    </recommendedName>
</protein>
<comment type="subunit">
    <text evidence="2">Forms a complex with MdtI.</text>
</comment>
<reference evidence="11 12" key="1">
    <citation type="submission" date="2018-04" db="EMBL/GenBank/DDBJ databases">
        <title>Novel Campyloabacter and Helicobacter Species and Strains.</title>
        <authorList>
            <person name="Mannion A.J."/>
            <person name="Shen Z."/>
            <person name="Fox J.G."/>
        </authorList>
    </citation>
    <scope>NUCLEOTIDE SEQUENCE [LARGE SCALE GENOMIC DNA]</scope>
    <source>
        <strain evidence="11 12">MIT 99-5101</strain>
    </source>
</reference>
<dbReference type="InterPro" id="IPR045324">
    <property type="entry name" value="Small_multidrug_res"/>
</dbReference>
<evidence type="ECO:0000313" key="11">
    <source>
        <dbReference type="EMBL" id="RDU62586.1"/>
    </source>
</evidence>
<accession>A0A3D8ICA9</accession>
<keyword evidence="6 9" id="KW-0812">Transmembrane</keyword>
<dbReference type="Proteomes" id="UP000256650">
    <property type="component" value="Unassembled WGS sequence"/>
</dbReference>
<dbReference type="GO" id="GO:0015199">
    <property type="term" value="F:amino-acid betaine transmembrane transporter activity"/>
    <property type="evidence" value="ECO:0007669"/>
    <property type="project" value="TreeGrafter"/>
</dbReference>
<dbReference type="InterPro" id="IPR000390">
    <property type="entry name" value="Small_drug/metabolite_transptr"/>
</dbReference>
<feature type="transmembrane region" description="Helical" evidence="10">
    <location>
        <begin position="86"/>
        <end position="105"/>
    </location>
</feature>
<evidence type="ECO:0000313" key="12">
    <source>
        <dbReference type="Proteomes" id="UP000256650"/>
    </source>
</evidence>
<dbReference type="GO" id="GO:0031460">
    <property type="term" value="P:glycine betaine transport"/>
    <property type="evidence" value="ECO:0007669"/>
    <property type="project" value="TreeGrafter"/>
</dbReference>
<evidence type="ECO:0000256" key="5">
    <source>
        <dbReference type="ARBA" id="ARBA00022519"/>
    </source>
</evidence>
<dbReference type="EMBL" id="NXLS01000006">
    <property type="protein sequence ID" value="RDU62586.1"/>
    <property type="molecule type" value="Genomic_DNA"/>
</dbReference>
<keyword evidence="12" id="KW-1185">Reference proteome</keyword>
<dbReference type="GeneID" id="82535985"/>
<name>A0A3D8ICA9_9HELI</name>